<evidence type="ECO:0000313" key="2">
    <source>
        <dbReference type="Proteomes" id="UP001589792"/>
    </source>
</evidence>
<dbReference type="Proteomes" id="UP001589792">
    <property type="component" value="Unassembled WGS sequence"/>
</dbReference>
<name>A0ABV6EFT9_9GAMM</name>
<evidence type="ECO:0000313" key="1">
    <source>
        <dbReference type="EMBL" id="MFC0227874.1"/>
    </source>
</evidence>
<keyword evidence="2" id="KW-1185">Reference proteome</keyword>
<reference evidence="1 2" key="1">
    <citation type="submission" date="2024-09" db="EMBL/GenBank/DDBJ databases">
        <authorList>
            <person name="Sun Q."/>
            <person name="Mori K."/>
        </authorList>
    </citation>
    <scope>NUCLEOTIDE SEQUENCE [LARGE SCALE GENOMIC DNA]</scope>
    <source>
        <strain evidence="1 2">CCM 8626</strain>
    </source>
</reference>
<protein>
    <submittedName>
        <fullName evidence="1">Uncharacterized protein</fullName>
    </submittedName>
</protein>
<organism evidence="1 2">
    <name type="scientific">Serratia aquatilis</name>
    <dbReference type="NCBI Taxonomy" id="1737515"/>
    <lineage>
        <taxon>Bacteria</taxon>
        <taxon>Pseudomonadati</taxon>
        <taxon>Pseudomonadota</taxon>
        <taxon>Gammaproteobacteria</taxon>
        <taxon>Enterobacterales</taxon>
        <taxon>Yersiniaceae</taxon>
        <taxon>Serratia</taxon>
    </lineage>
</organism>
<sequence length="43" mass="4578">MNDTTLPPISDEERLLAAMAYGEGSVSNDANELKAQGKITNVL</sequence>
<accession>A0ABV6EFT9</accession>
<dbReference type="EMBL" id="JBHLXG010000016">
    <property type="protein sequence ID" value="MFC0227874.1"/>
    <property type="molecule type" value="Genomic_DNA"/>
</dbReference>
<gene>
    <name evidence="1" type="ORF">ACFFJ3_15425</name>
</gene>
<dbReference type="RefSeq" id="WP_380676913.1">
    <property type="nucleotide sequence ID" value="NZ_CP173186.1"/>
</dbReference>
<proteinExistence type="predicted"/>
<comment type="caution">
    <text evidence="1">The sequence shown here is derived from an EMBL/GenBank/DDBJ whole genome shotgun (WGS) entry which is preliminary data.</text>
</comment>